<gene>
    <name evidence="1" type="ORF">CVLEPA_LOCUS29011</name>
</gene>
<comment type="caution">
    <text evidence="1">The sequence shown here is derived from an EMBL/GenBank/DDBJ whole genome shotgun (WGS) entry which is preliminary data.</text>
</comment>
<evidence type="ECO:0000313" key="2">
    <source>
        <dbReference type="Proteomes" id="UP001642483"/>
    </source>
</evidence>
<proteinExistence type="predicted"/>
<sequence length="64" mass="7352">MAKPEKKSLNVTTIYEKRRRSVVYRVTIKLSRNGRVVIKEEIRAFVEQCQIPPRSDEDASTSSG</sequence>
<name>A0ABP0GYT2_CLALP</name>
<reference evidence="1 2" key="1">
    <citation type="submission" date="2024-02" db="EMBL/GenBank/DDBJ databases">
        <authorList>
            <person name="Daric V."/>
            <person name="Darras S."/>
        </authorList>
    </citation>
    <scope>NUCLEOTIDE SEQUENCE [LARGE SCALE GENOMIC DNA]</scope>
</reference>
<organism evidence="1 2">
    <name type="scientific">Clavelina lepadiformis</name>
    <name type="common">Light-bulb sea squirt</name>
    <name type="synonym">Ascidia lepadiformis</name>
    <dbReference type="NCBI Taxonomy" id="159417"/>
    <lineage>
        <taxon>Eukaryota</taxon>
        <taxon>Metazoa</taxon>
        <taxon>Chordata</taxon>
        <taxon>Tunicata</taxon>
        <taxon>Ascidiacea</taxon>
        <taxon>Aplousobranchia</taxon>
        <taxon>Clavelinidae</taxon>
        <taxon>Clavelina</taxon>
    </lineage>
</organism>
<evidence type="ECO:0000313" key="1">
    <source>
        <dbReference type="EMBL" id="CAK8695789.1"/>
    </source>
</evidence>
<dbReference type="Proteomes" id="UP001642483">
    <property type="component" value="Unassembled WGS sequence"/>
</dbReference>
<protein>
    <submittedName>
        <fullName evidence="1">Uncharacterized protein</fullName>
    </submittedName>
</protein>
<dbReference type="EMBL" id="CAWYQH010000152">
    <property type="protein sequence ID" value="CAK8695789.1"/>
    <property type="molecule type" value="Genomic_DNA"/>
</dbReference>
<keyword evidence="2" id="KW-1185">Reference proteome</keyword>
<accession>A0ABP0GYT2</accession>